<dbReference type="Proteomes" id="UP000886667">
    <property type="component" value="Unassembled WGS sequence"/>
</dbReference>
<dbReference type="EMBL" id="JAEPCM010000016">
    <property type="protein sequence ID" value="MCG7944952.1"/>
    <property type="molecule type" value="Genomic_DNA"/>
</dbReference>
<reference evidence="1" key="1">
    <citation type="journal article" date="2021" name="Proc. Natl. Acad. Sci. U.S.A.">
        <title>Global biogeography of chemosynthetic symbionts reveals both localized and globally distributed symbiont groups. .</title>
        <authorList>
            <person name="Osvatic J.T."/>
            <person name="Wilkins L.G.E."/>
            <person name="Leibrecht L."/>
            <person name="Leray M."/>
            <person name="Zauner S."/>
            <person name="Polzin J."/>
            <person name="Camacho Y."/>
            <person name="Gros O."/>
            <person name="van Gils J.A."/>
            <person name="Eisen J.A."/>
            <person name="Petersen J.M."/>
            <person name="Yuen B."/>
        </authorList>
    </citation>
    <scope>NUCLEOTIDE SEQUENCE</scope>
    <source>
        <strain evidence="1">MAGclacostrist064TRANS</strain>
    </source>
</reference>
<evidence type="ECO:0008006" key="3">
    <source>
        <dbReference type="Google" id="ProtNLM"/>
    </source>
</evidence>
<organism evidence="1 2">
    <name type="scientific">Candidatus Thiodiazotropha taylori</name>
    <dbReference type="NCBI Taxonomy" id="2792791"/>
    <lineage>
        <taxon>Bacteria</taxon>
        <taxon>Pseudomonadati</taxon>
        <taxon>Pseudomonadota</taxon>
        <taxon>Gammaproteobacteria</taxon>
        <taxon>Chromatiales</taxon>
        <taxon>Sedimenticolaceae</taxon>
        <taxon>Candidatus Thiodiazotropha</taxon>
    </lineage>
</organism>
<evidence type="ECO:0000313" key="2">
    <source>
        <dbReference type="Proteomes" id="UP000886667"/>
    </source>
</evidence>
<sequence>MKLKLYKEFGSINSKPIFAAFEEGAIAVGDEIVETYDEADAVVIWSILFSGRMRGNKDIWQRANRDKKPIIVLEVGSLLRDTSWRVGLGGINRDARWGIQEEVSSKRRAKFNIDLKPWREGGEFITICTQRPDSHQWANMVPMEQWLDENIRTIQEQTARPIVIRPHPRDKLTNFKAVHQKHSNVYFDVPKHLGVSDHYNFSDILDRSYMVINHSSTPGIESIINGVPAIVGKNSMAYEMSSDINNINTPYMPYRDKWFDGLLHTEWFEDEIKRGLPWARLKPFL</sequence>
<dbReference type="AlphaFoldDB" id="A0A9E4KA78"/>
<proteinExistence type="predicted"/>
<gene>
    <name evidence="1" type="ORF">JAZ07_01245</name>
</gene>
<evidence type="ECO:0000313" key="1">
    <source>
        <dbReference type="EMBL" id="MCG7944952.1"/>
    </source>
</evidence>
<name>A0A9E4KA78_9GAMM</name>
<accession>A0A9E4KA78</accession>
<comment type="caution">
    <text evidence="1">The sequence shown here is derived from an EMBL/GenBank/DDBJ whole genome shotgun (WGS) entry which is preliminary data.</text>
</comment>
<protein>
    <recommendedName>
        <fullName evidence="3">Capsule polysaccharide biosynthesis protein</fullName>
    </recommendedName>
</protein>